<evidence type="ECO:0000256" key="1">
    <source>
        <dbReference type="SAM" id="SignalP"/>
    </source>
</evidence>
<reference evidence="2 3" key="1">
    <citation type="submission" date="2019-07" db="EMBL/GenBank/DDBJ databases">
        <title>Description of 53C-WASEF.</title>
        <authorList>
            <person name="Pitt A."/>
            <person name="Hahn M.W."/>
        </authorList>
    </citation>
    <scope>NUCLEOTIDE SEQUENCE [LARGE SCALE GENOMIC DNA]</scope>
    <source>
        <strain evidence="2 3">53C-WASEF</strain>
    </source>
</reference>
<dbReference type="EMBL" id="VMBG01000004">
    <property type="protein sequence ID" value="TSJ75091.1"/>
    <property type="molecule type" value="Genomic_DNA"/>
</dbReference>
<feature type="signal peptide" evidence="1">
    <location>
        <begin position="1"/>
        <end position="33"/>
    </location>
</feature>
<comment type="caution">
    <text evidence="2">The sequence shown here is derived from an EMBL/GenBank/DDBJ whole genome shotgun (WGS) entry which is preliminary data.</text>
</comment>
<dbReference type="InterPro" id="IPR011990">
    <property type="entry name" value="TPR-like_helical_dom_sf"/>
</dbReference>
<evidence type="ECO:0000313" key="2">
    <source>
        <dbReference type="EMBL" id="TSJ75091.1"/>
    </source>
</evidence>
<protein>
    <recommendedName>
        <fullName evidence="4">Tetratricopeptide repeat protein</fullName>
    </recommendedName>
</protein>
<organism evidence="2 3">
    <name type="scientific">Rariglobus hedericola</name>
    <dbReference type="NCBI Taxonomy" id="2597822"/>
    <lineage>
        <taxon>Bacteria</taxon>
        <taxon>Pseudomonadati</taxon>
        <taxon>Verrucomicrobiota</taxon>
        <taxon>Opitutia</taxon>
        <taxon>Opitutales</taxon>
        <taxon>Opitutaceae</taxon>
        <taxon>Rariglobus</taxon>
    </lineage>
</organism>
<evidence type="ECO:0000313" key="3">
    <source>
        <dbReference type="Proteomes" id="UP000315648"/>
    </source>
</evidence>
<dbReference type="AlphaFoldDB" id="A0A556QEQ2"/>
<dbReference type="OrthoDB" id="204961at2"/>
<name>A0A556QEQ2_9BACT</name>
<keyword evidence="3" id="KW-1185">Reference proteome</keyword>
<dbReference type="RefSeq" id="WP_144354233.1">
    <property type="nucleotide sequence ID" value="NZ_CBCRVV010000010.1"/>
</dbReference>
<gene>
    <name evidence="2" type="ORF">FPL22_16980</name>
</gene>
<keyword evidence="1" id="KW-0732">Signal</keyword>
<dbReference type="Proteomes" id="UP000315648">
    <property type="component" value="Unassembled WGS sequence"/>
</dbReference>
<feature type="chain" id="PRO_5021784105" description="Tetratricopeptide repeat protein" evidence="1">
    <location>
        <begin position="34"/>
        <end position="275"/>
    </location>
</feature>
<sequence>MMTTLFKRHPRACVLARRSLGAVLFSVALTAAASPWDEMTTGLFNEAHAAFSKEEKAPGADLRSLRFGEAVSLLNVQPRTSSNIDRAYAILEELRTATPGDDIGMESRYFQGRIEQVQRPTPDLAKAEAIFSELVRDHPEKLVGQRARVKLAVTRLYAPVSPAERRDRYDAFTRDAGQITDPGIKVQMHLLLGEAARRLQYGNAEELAHLLAAYEAGVTKRRLLVEVLVRIGDLARLEGRKDVAIKYYTLFLEQFPRTDRRSTVEGFLVELNKKS</sequence>
<accession>A0A556QEQ2</accession>
<dbReference type="Gene3D" id="1.25.40.10">
    <property type="entry name" value="Tetratricopeptide repeat domain"/>
    <property type="match status" value="1"/>
</dbReference>
<evidence type="ECO:0008006" key="4">
    <source>
        <dbReference type="Google" id="ProtNLM"/>
    </source>
</evidence>
<proteinExistence type="predicted"/>